<feature type="transmembrane region" description="Helical" evidence="7">
    <location>
        <begin position="285"/>
        <end position="309"/>
    </location>
</feature>
<dbReference type="Pfam" id="PF19300">
    <property type="entry name" value="BPD_transp_1_N"/>
    <property type="match status" value="1"/>
</dbReference>
<dbReference type="Pfam" id="PF00528">
    <property type="entry name" value="BPD_transp_1"/>
    <property type="match status" value="1"/>
</dbReference>
<evidence type="ECO:0000313" key="10">
    <source>
        <dbReference type="Proteomes" id="UP000440978"/>
    </source>
</evidence>
<keyword evidence="5 7" id="KW-1133">Transmembrane helix</keyword>
<reference evidence="9 10" key="1">
    <citation type="submission" date="2019-11" db="EMBL/GenBank/DDBJ databases">
        <title>Terrilactibacillus tamarindus sp. nov. BCM23-1 isolated from bark of Tamarindus indica.</title>
        <authorList>
            <person name="Kingkaew E."/>
            <person name="Tanasupawat S."/>
        </authorList>
    </citation>
    <scope>NUCLEOTIDE SEQUENCE [LARGE SCALE GENOMIC DNA]</scope>
    <source>
        <strain evidence="9 10">BCM23-1</strain>
    </source>
</reference>
<organism evidence="9 10">
    <name type="scientific">Terrilactibacillus tamarindi</name>
    <dbReference type="NCBI Taxonomy" id="2599694"/>
    <lineage>
        <taxon>Bacteria</taxon>
        <taxon>Bacillati</taxon>
        <taxon>Bacillota</taxon>
        <taxon>Bacilli</taxon>
        <taxon>Bacillales</taxon>
        <taxon>Bacillaceae</taxon>
        <taxon>Terrilactibacillus</taxon>
    </lineage>
</organism>
<evidence type="ECO:0000256" key="4">
    <source>
        <dbReference type="ARBA" id="ARBA00022692"/>
    </source>
</evidence>
<accession>A0A6N8CN28</accession>
<evidence type="ECO:0000256" key="6">
    <source>
        <dbReference type="ARBA" id="ARBA00023136"/>
    </source>
</evidence>
<dbReference type="GO" id="GO:0005886">
    <property type="term" value="C:plasma membrane"/>
    <property type="evidence" value="ECO:0007669"/>
    <property type="project" value="UniProtKB-SubCell"/>
</dbReference>
<dbReference type="AlphaFoldDB" id="A0A6N8CN28"/>
<evidence type="ECO:0000256" key="5">
    <source>
        <dbReference type="ARBA" id="ARBA00022989"/>
    </source>
</evidence>
<sequence length="316" mass="34636">MFQYIIRRILIAIPVLFGVTVFTFFVINMAPGNPVDMYVNPSATPQQIALAKEQLGLNDPLWVQYGHWLGQLFQGNLGFSYSTREPVTSMLIERLGPTLLLMGTSLIVAYLIAIPLGILSATRQYSWIDYLTTGFSFLGVSIPHFFLGLGAIYIFASKLELLPTGGMNTLGGTTGFGDTFFHMILPVLVLATGIAGNMVRYVRSSMIDVLGKDYLRTARAKGLRNFIVTNKHALRNALIPIITIIGMDIPLLIGGAVVTEQVFQWPGLGQLTIQSIGSRDYSALMALNLIAAIAVLVSNLLTDVVYSIVDPRIKYE</sequence>
<feature type="transmembrane region" description="Helical" evidence="7">
    <location>
        <begin position="9"/>
        <end position="30"/>
    </location>
</feature>
<dbReference type="PROSITE" id="PS50928">
    <property type="entry name" value="ABC_TM1"/>
    <property type="match status" value="1"/>
</dbReference>
<comment type="subcellular location">
    <subcellularLocation>
        <location evidence="1 7">Cell membrane</location>
        <topology evidence="1 7">Multi-pass membrane protein</topology>
    </subcellularLocation>
</comment>
<dbReference type="RefSeq" id="WP_155215731.1">
    <property type="nucleotide sequence ID" value="NZ_WNHB01000001.1"/>
</dbReference>
<comment type="caution">
    <text evidence="9">The sequence shown here is derived from an EMBL/GenBank/DDBJ whole genome shotgun (WGS) entry which is preliminary data.</text>
</comment>
<dbReference type="OrthoDB" id="9773683at2"/>
<feature type="transmembrane region" description="Helical" evidence="7">
    <location>
        <begin position="237"/>
        <end position="258"/>
    </location>
</feature>
<keyword evidence="4 7" id="KW-0812">Transmembrane</keyword>
<feature type="transmembrane region" description="Helical" evidence="7">
    <location>
        <begin position="131"/>
        <end position="156"/>
    </location>
</feature>
<name>A0A6N8CN28_9BACI</name>
<dbReference type="InterPro" id="IPR000515">
    <property type="entry name" value="MetI-like"/>
</dbReference>
<dbReference type="PANTHER" id="PTHR43163">
    <property type="entry name" value="DIPEPTIDE TRANSPORT SYSTEM PERMEASE PROTEIN DPPB-RELATED"/>
    <property type="match status" value="1"/>
</dbReference>
<protein>
    <submittedName>
        <fullName evidence="9">ABC transporter permease subunit</fullName>
    </submittedName>
</protein>
<dbReference type="Proteomes" id="UP000440978">
    <property type="component" value="Unassembled WGS sequence"/>
</dbReference>
<proteinExistence type="inferred from homology"/>
<evidence type="ECO:0000313" key="9">
    <source>
        <dbReference type="EMBL" id="MTT30493.1"/>
    </source>
</evidence>
<evidence type="ECO:0000259" key="8">
    <source>
        <dbReference type="PROSITE" id="PS50928"/>
    </source>
</evidence>
<dbReference type="GO" id="GO:0055085">
    <property type="term" value="P:transmembrane transport"/>
    <property type="evidence" value="ECO:0007669"/>
    <property type="project" value="InterPro"/>
</dbReference>
<dbReference type="CDD" id="cd06261">
    <property type="entry name" value="TM_PBP2"/>
    <property type="match status" value="1"/>
</dbReference>
<dbReference type="InterPro" id="IPR045621">
    <property type="entry name" value="BPD_transp_1_N"/>
</dbReference>
<dbReference type="InterPro" id="IPR035906">
    <property type="entry name" value="MetI-like_sf"/>
</dbReference>
<dbReference type="PANTHER" id="PTHR43163:SF6">
    <property type="entry name" value="DIPEPTIDE TRANSPORT SYSTEM PERMEASE PROTEIN DPPB-RELATED"/>
    <property type="match status" value="1"/>
</dbReference>
<evidence type="ECO:0000256" key="2">
    <source>
        <dbReference type="ARBA" id="ARBA00022448"/>
    </source>
</evidence>
<feature type="transmembrane region" description="Helical" evidence="7">
    <location>
        <begin position="99"/>
        <end position="119"/>
    </location>
</feature>
<keyword evidence="10" id="KW-1185">Reference proteome</keyword>
<feature type="domain" description="ABC transmembrane type-1" evidence="8">
    <location>
        <begin position="95"/>
        <end position="302"/>
    </location>
</feature>
<keyword evidence="2 7" id="KW-0813">Transport</keyword>
<comment type="similarity">
    <text evidence="7">Belongs to the binding-protein-dependent transport system permease family.</text>
</comment>
<dbReference type="Gene3D" id="1.10.3720.10">
    <property type="entry name" value="MetI-like"/>
    <property type="match status" value="1"/>
</dbReference>
<dbReference type="EMBL" id="WNHB01000001">
    <property type="protein sequence ID" value="MTT30493.1"/>
    <property type="molecule type" value="Genomic_DNA"/>
</dbReference>
<keyword evidence="3" id="KW-1003">Cell membrane</keyword>
<evidence type="ECO:0000256" key="7">
    <source>
        <dbReference type="RuleBase" id="RU363032"/>
    </source>
</evidence>
<gene>
    <name evidence="9" type="ORF">GMB86_00500</name>
</gene>
<feature type="transmembrane region" description="Helical" evidence="7">
    <location>
        <begin position="176"/>
        <end position="196"/>
    </location>
</feature>
<dbReference type="SUPFAM" id="SSF161098">
    <property type="entry name" value="MetI-like"/>
    <property type="match status" value="1"/>
</dbReference>
<evidence type="ECO:0000256" key="1">
    <source>
        <dbReference type="ARBA" id="ARBA00004651"/>
    </source>
</evidence>
<keyword evidence="6 7" id="KW-0472">Membrane</keyword>
<evidence type="ECO:0000256" key="3">
    <source>
        <dbReference type="ARBA" id="ARBA00022475"/>
    </source>
</evidence>